<evidence type="ECO:0000313" key="3">
    <source>
        <dbReference type="Proteomes" id="UP000652761"/>
    </source>
</evidence>
<gene>
    <name evidence="2" type="ORF">Taro_029954</name>
</gene>
<dbReference type="PANTHER" id="PTHR38371">
    <property type="entry name" value="RHO GTPASE-ACTIVATING PROTEIN"/>
    <property type="match status" value="1"/>
</dbReference>
<accession>A0A843VF34</accession>
<dbReference type="PANTHER" id="PTHR38371:SF1">
    <property type="entry name" value="RHO GTPASE-ACTIVATING PROTEIN"/>
    <property type="match status" value="1"/>
</dbReference>
<feature type="region of interest" description="Disordered" evidence="1">
    <location>
        <begin position="1"/>
        <end position="114"/>
    </location>
</feature>
<sequence>MADFAAPSFSLGLDLDVDPDASTEEEGDGDQTAPLGGPGGKRSPLPEASTSGHRRRFKQEGEVDAERVYPVEAIEVAAPASTPAFKRLKRGPPPARPPETPSTPAAGPSVLGGAASFSALDDDIEEFSSQEDPAVGDDYSSRHVNTAFSSSKFSLHGQRILYTLSARKLKAPMVTPNSNVSISASVEAGSNKKVFPRLTTSPLKRIQSLDSDSDDLSIGEEGCEDVEGAGVCPKTNSFVSSQCLSKSQQKKQDRTSTQPQNENLWKDFSPKTNSTLATPALNGFCEEYFKSVKSPDAGQCSMHHPAVQSDFANGAELLPEDICVSNGYGAENDGNFPDLQPPSYQYLCHPDLRIQKLVRQRLQNFVPLGDVKGQFGQEKAACQVRGRSEKAQEGTSKSKPRNRKSAKGKDVEAASGTWVTHETCSAIPKDAGKRRVHADGRSFGRWLTGQDGKKVYVTKDGQELSGRVAYRHYMKVPFLWLAAFSISGRIPVPRAAPGPGCIEVEAVAQSHGAIPSLSTVEQDGKRCRVSVKKKSCRWTKEESNEMISFFPSLSFTIPVVPTLISVDARSHLSVFMVSRVWH</sequence>
<evidence type="ECO:0000256" key="1">
    <source>
        <dbReference type="SAM" id="MobiDB-lite"/>
    </source>
</evidence>
<protein>
    <submittedName>
        <fullName evidence="2">Uncharacterized protein</fullName>
    </submittedName>
</protein>
<feature type="region of interest" description="Disordered" evidence="1">
    <location>
        <begin position="379"/>
        <end position="414"/>
    </location>
</feature>
<feature type="region of interest" description="Disordered" evidence="1">
    <location>
        <begin position="243"/>
        <end position="272"/>
    </location>
</feature>
<comment type="caution">
    <text evidence="2">The sequence shown here is derived from an EMBL/GenBank/DDBJ whole genome shotgun (WGS) entry which is preliminary data.</text>
</comment>
<feature type="compositionally biased region" description="Acidic residues" evidence="1">
    <location>
        <begin position="15"/>
        <end position="29"/>
    </location>
</feature>
<reference evidence="2" key="1">
    <citation type="submission" date="2017-07" db="EMBL/GenBank/DDBJ databases">
        <title>Taro Niue Genome Assembly and Annotation.</title>
        <authorList>
            <person name="Atibalentja N."/>
            <person name="Keating K."/>
            <person name="Fields C.J."/>
        </authorList>
    </citation>
    <scope>NUCLEOTIDE SEQUENCE</scope>
    <source>
        <strain evidence="2">Niue_2</strain>
        <tissue evidence="2">Leaf</tissue>
    </source>
</reference>
<keyword evidence="3" id="KW-1185">Reference proteome</keyword>
<evidence type="ECO:0000313" key="2">
    <source>
        <dbReference type="EMBL" id="MQL97262.1"/>
    </source>
</evidence>
<proteinExistence type="predicted"/>
<dbReference type="Proteomes" id="UP000652761">
    <property type="component" value="Unassembled WGS sequence"/>
</dbReference>
<organism evidence="2 3">
    <name type="scientific">Colocasia esculenta</name>
    <name type="common">Wild taro</name>
    <name type="synonym">Arum esculentum</name>
    <dbReference type="NCBI Taxonomy" id="4460"/>
    <lineage>
        <taxon>Eukaryota</taxon>
        <taxon>Viridiplantae</taxon>
        <taxon>Streptophyta</taxon>
        <taxon>Embryophyta</taxon>
        <taxon>Tracheophyta</taxon>
        <taxon>Spermatophyta</taxon>
        <taxon>Magnoliopsida</taxon>
        <taxon>Liliopsida</taxon>
        <taxon>Araceae</taxon>
        <taxon>Aroideae</taxon>
        <taxon>Colocasieae</taxon>
        <taxon>Colocasia</taxon>
    </lineage>
</organism>
<feature type="compositionally biased region" description="Pro residues" evidence="1">
    <location>
        <begin position="91"/>
        <end position="101"/>
    </location>
</feature>
<dbReference type="AlphaFoldDB" id="A0A843VF34"/>
<dbReference type="EMBL" id="NMUH01002024">
    <property type="protein sequence ID" value="MQL97262.1"/>
    <property type="molecule type" value="Genomic_DNA"/>
</dbReference>
<name>A0A843VF34_COLES</name>
<feature type="compositionally biased region" description="Basic and acidic residues" evidence="1">
    <location>
        <begin position="58"/>
        <end position="69"/>
    </location>
</feature>
<dbReference type="OrthoDB" id="1671977at2759"/>